<reference evidence="13 14" key="1">
    <citation type="submission" date="2019-04" db="EMBL/GenBank/DDBJ databases">
        <title>Flavobacterium sp. nov. isolated from construction timber.</title>
        <authorList>
            <person name="Lin S.-Y."/>
            <person name="Chang C.-T."/>
            <person name="Young C.-C."/>
        </authorList>
    </citation>
    <scope>NUCLEOTIDE SEQUENCE [LARGE SCALE GENOMIC DNA]</scope>
    <source>
        <strain evidence="13 14">CC-CTC003</strain>
    </source>
</reference>
<dbReference type="GO" id="GO:0009228">
    <property type="term" value="P:thiamine biosynthetic process"/>
    <property type="evidence" value="ECO:0007669"/>
    <property type="project" value="UniProtKB-KW"/>
</dbReference>
<evidence type="ECO:0000256" key="4">
    <source>
        <dbReference type="ARBA" id="ARBA00022842"/>
    </source>
</evidence>
<comment type="caution">
    <text evidence="9">Lacks conserved residue(s) required for the propagation of feature annotation.</text>
</comment>
<dbReference type="RefSeq" id="WP_136403796.1">
    <property type="nucleotide sequence ID" value="NZ_SSNZ01000007.1"/>
</dbReference>
<dbReference type="NCBIfam" id="NF000736">
    <property type="entry name" value="PRK00043.2-3"/>
    <property type="match status" value="1"/>
</dbReference>
<evidence type="ECO:0000256" key="1">
    <source>
        <dbReference type="ARBA" id="ARBA00005165"/>
    </source>
</evidence>
<dbReference type="InterPro" id="IPR022998">
    <property type="entry name" value="ThiamineP_synth_TenI"/>
</dbReference>
<comment type="catalytic activity">
    <reaction evidence="8 9 10">
        <text>2-[(2R,5Z)-2-carboxy-4-methylthiazol-5(2H)-ylidene]ethyl phosphate + 4-amino-2-methyl-5-(diphosphooxymethyl)pyrimidine + 2 H(+) = thiamine phosphate + CO2 + diphosphate</text>
        <dbReference type="Rhea" id="RHEA:47844"/>
        <dbReference type="ChEBI" id="CHEBI:15378"/>
        <dbReference type="ChEBI" id="CHEBI:16526"/>
        <dbReference type="ChEBI" id="CHEBI:33019"/>
        <dbReference type="ChEBI" id="CHEBI:37575"/>
        <dbReference type="ChEBI" id="CHEBI:57841"/>
        <dbReference type="ChEBI" id="CHEBI:62899"/>
        <dbReference type="EC" id="2.5.1.3"/>
    </reaction>
</comment>
<dbReference type="GO" id="GO:0005737">
    <property type="term" value="C:cytoplasm"/>
    <property type="evidence" value="ECO:0007669"/>
    <property type="project" value="TreeGrafter"/>
</dbReference>
<evidence type="ECO:0000256" key="7">
    <source>
        <dbReference type="ARBA" id="ARBA00047851"/>
    </source>
</evidence>
<comment type="catalytic activity">
    <reaction evidence="7 9 10">
        <text>2-(2-carboxy-4-methylthiazol-5-yl)ethyl phosphate + 4-amino-2-methyl-5-(diphosphooxymethyl)pyrimidine + 2 H(+) = thiamine phosphate + CO2 + diphosphate</text>
        <dbReference type="Rhea" id="RHEA:47848"/>
        <dbReference type="ChEBI" id="CHEBI:15378"/>
        <dbReference type="ChEBI" id="CHEBI:16526"/>
        <dbReference type="ChEBI" id="CHEBI:33019"/>
        <dbReference type="ChEBI" id="CHEBI:37575"/>
        <dbReference type="ChEBI" id="CHEBI:57841"/>
        <dbReference type="ChEBI" id="CHEBI:62890"/>
        <dbReference type="EC" id="2.5.1.3"/>
    </reaction>
</comment>
<dbReference type="NCBIfam" id="TIGR00693">
    <property type="entry name" value="thiE"/>
    <property type="match status" value="1"/>
</dbReference>
<evidence type="ECO:0000256" key="8">
    <source>
        <dbReference type="ARBA" id="ARBA00047883"/>
    </source>
</evidence>
<dbReference type="HAMAP" id="MF_00097">
    <property type="entry name" value="TMP_synthase"/>
    <property type="match status" value="1"/>
</dbReference>
<feature type="binding site" evidence="9">
    <location>
        <begin position="33"/>
        <end position="37"/>
    </location>
    <ligand>
        <name>4-amino-2-methyl-5-(diphosphooxymethyl)pyrimidine</name>
        <dbReference type="ChEBI" id="CHEBI:57841"/>
    </ligand>
</feature>
<evidence type="ECO:0000259" key="12">
    <source>
        <dbReference type="Pfam" id="PF02581"/>
    </source>
</evidence>
<dbReference type="InterPro" id="IPR013785">
    <property type="entry name" value="Aldolase_TIM"/>
</dbReference>
<evidence type="ECO:0000256" key="3">
    <source>
        <dbReference type="ARBA" id="ARBA00022723"/>
    </source>
</evidence>
<dbReference type="EC" id="2.5.1.3" evidence="9"/>
<evidence type="ECO:0000256" key="9">
    <source>
        <dbReference type="HAMAP-Rule" id="MF_00097"/>
    </source>
</evidence>
<dbReference type="PANTHER" id="PTHR20857">
    <property type="entry name" value="THIAMINE-PHOSPHATE PYROPHOSPHORYLASE"/>
    <property type="match status" value="1"/>
</dbReference>
<dbReference type="SUPFAM" id="SSF51391">
    <property type="entry name" value="Thiamin phosphate synthase"/>
    <property type="match status" value="1"/>
</dbReference>
<dbReference type="GO" id="GO:0000287">
    <property type="term" value="F:magnesium ion binding"/>
    <property type="evidence" value="ECO:0007669"/>
    <property type="project" value="UniProtKB-UniRule"/>
</dbReference>
<comment type="cofactor">
    <cofactor evidence="9">
        <name>Mg(2+)</name>
        <dbReference type="ChEBI" id="CHEBI:18420"/>
    </cofactor>
    <text evidence="9">Binds 1 Mg(2+) ion per subunit.</text>
</comment>
<proteinExistence type="inferred from homology"/>
<dbReference type="GO" id="GO:0004789">
    <property type="term" value="F:thiamine-phosphate diphosphorylase activity"/>
    <property type="evidence" value="ECO:0007669"/>
    <property type="project" value="UniProtKB-UniRule"/>
</dbReference>
<organism evidence="13 14">
    <name type="scientific">Flavobacterium supellecticarium</name>
    <dbReference type="NCBI Taxonomy" id="2565924"/>
    <lineage>
        <taxon>Bacteria</taxon>
        <taxon>Pseudomonadati</taxon>
        <taxon>Bacteroidota</taxon>
        <taxon>Flavobacteriia</taxon>
        <taxon>Flavobacteriales</taxon>
        <taxon>Flavobacteriaceae</taxon>
        <taxon>Flavobacterium</taxon>
    </lineage>
</organism>
<evidence type="ECO:0000256" key="6">
    <source>
        <dbReference type="ARBA" id="ARBA00047334"/>
    </source>
</evidence>
<evidence type="ECO:0000313" key="13">
    <source>
        <dbReference type="EMBL" id="THF48803.1"/>
    </source>
</evidence>
<dbReference type="OrthoDB" id="9812206at2"/>
<feature type="binding site" evidence="9">
    <location>
        <position position="133"/>
    </location>
    <ligand>
        <name>4-amino-2-methyl-5-(diphosphooxymethyl)pyrimidine</name>
        <dbReference type="ChEBI" id="CHEBI:57841"/>
    </ligand>
</feature>
<keyword evidence="5 9" id="KW-0784">Thiamine biosynthesis</keyword>
<comment type="pathway">
    <text evidence="1 9 11">Cofactor biosynthesis; thiamine diphosphate biosynthesis; thiamine phosphate from 4-amino-2-methyl-5-diphosphomethylpyrimidine and 4-methyl-5-(2-phosphoethyl)-thiazole: step 1/1.</text>
</comment>
<dbReference type="Gene3D" id="3.20.20.70">
    <property type="entry name" value="Aldolase class I"/>
    <property type="match status" value="1"/>
</dbReference>
<dbReference type="Pfam" id="PF02581">
    <property type="entry name" value="TMP-TENI"/>
    <property type="match status" value="1"/>
</dbReference>
<feature type="binding site" evidence="9">
    <location>
        <position position="166"/>
    </location>
    <ligand>
        <name>2-[(2R,5Z)-2-carboxy-4-methylthiazol-5(2H)-ylidene]ethyl phosphate</name>
        <dbReference type="ChEBI" id="CHEBI:62899"/>
    </ligand>
</feature>
<dbReference type="PANTHER" id="PTHR20857:SF15">
    <property type="entry name" value="THIAMINE-PHOSPHATE SYNTHASE"/>
    <property type="match status" value="1"/>
</dbReference>
<keyword evidence="14" id="KW-1185">Reference proteome</keyword>
<evidence type="ECO:0000256" key="10">
    <source>
        <dbReference type="RuleBase" id="RU003826"/>
    </source>
</evidence>
<evidence type="ECO:0000256" key="5">
    <source>
        <dbReference type="ARBA" id="ARBA00022977"/>
    </source>
</evidence>
<name>A0A4S3ZSZ9_9FLAO</name>
<dbReference type="CDD" id="cd00564">
    <property type="entry name" value="TMP_TenI"/>
    <property type="match status" value="1"/>
</dbReference>
<feature type="binding site" evidence="9">
    <location>
        <position position="65"/>
    </location>
    <ligand>
        <name>4-amino-2-methyl-5-(diphosphooxymethyl)pyrimidine</name>
        <dbReference type="ChEBI" id="CHEBI:57841"/>
    </ligand>
</feature>
<comment type="catalytic activity">
    <reaction evidence="6 9 10">
        <text>4-methyl-5-(2-phosphooxyethyl)-thiazole + 4-amino-2-methyl-5-(diphosphooxymethyl)pyrimidine + H(+) = thiamine phosphate + diphosphate</text>
        <dbReference type="Rhea" id="RHEA:22328"/>
        <dbReference type="ChEBI" id="CHEBI:15378"/>
        <dbReference type="ChEBI" id="CHEBI:33019"/>
        <dbReference type="ChEBI" id="CHEBI:37575"/>
        <dbReference type="ChEBI" id="CHEBI:57841"/>
        <dbReference type="ChEBI" id="CHEBI:58296"/>
        <dbReference type="EC" id="2.5.1.3"/>
    </reaction>
</comment>
<keyword evidence="2 9" id="KW-0808">Transferase</keyword>
<dbReference type="GO" id="GO:0009229">
    <property type="term" value="P:thiamine diphosphate biosynthetic process"/>
    <property type="evidence" value="ECO:0007669"/>
    <property type="project" value="UniProtKB-UniRule"/>
</dbReference>
<dbReference type="Proteomes" id="UP000307507">
    <property type="component" value="Unassembled WGS sequence"/>
</dbReference>
<accession>A0A4S3ZSZ9</accession>
<dbReference type="UniPathway" id="UPA00060">
    <property type="reaction ID" value="UER00141"/>
</dbReference>
<sequence length="210" mass="23358">MFPKLQYISQGDTLNEQLYHIESVLDNGGQWIQLRFKNGTEKEQYLLAESVKKSCLQYNATLIINDNVEIAKQIEADGVHLGLDDMAISKARKLLGTNKIIGGTANTLQQVFQRYHEKCDYIGLGPFRFTTTKQKLSPLLGLSGYSDILQSLAKQQYDIPVYAIGGITVTDIDSLLETGIHGIAVSGMISQHPNPKQLLTQLNQKLYGTL</sequence>
<feature type="binding site" evidence="9">
    <location>
        <position position="85"/>
    </location>
    <ligand>
        <name>Mg(2+)</name>
        <dbReference type="ChEBI" id="CHEBI:18420"/>
    </ligand>
</feature>
<comment type="caution">
    <text evidence="13">The sequence shown here is derived from an EMBL/GenBank/DDBJ whole genome shotgun (WGS) entry which is preliminary data.</text>
</comment>
<dbReference type="AlphaFoldDB" id="A0A4S3ZSZ9"/>
<evidence type="ECO:0000256" key="2">
    <source>
        <dbReference type="ARBA" id="ARBA00022679"/>
    </source>
</evidence>
<dbReference type="InterPro" id="IPR036206">
    <property type="entry name" value="ThiamineP_synth_sf"/>
</dbReference>
<comment type="similarity">
    <text evidence="9 10">Belongs to the thiamine-phosphate synthase family.</text>
</comment>
<gene>
    <name evidence="9" type="primary">thiE</name>
    <name evidence="13" type="ORF">E6C50_13710</name>
</gene>
<dbReference type="InterPro" id="IPR034291">
    <property type="entry name" value="TMP_synthase"/>
</dbReference>
<evidence type="ECO:0000256" key="11">
    <source>
        <dbReference type="RuleBase" id="RU004253"/>
    </source>
</evidence>
<evidence type="ECO:0000313" key="14">
    <source>
        <dbReference type="Proteomes" id="UP000307507"/>
    </source>
</evidence>
<feature type="binding site" evidence="9">
    <location>
        <begin position="130"/>
        <end position="132"/>
    </location>
    <ligand>
        <name>2-[(2R,5Z)-2-carboxy-4-methylthiazol-5(2H)-ylidene]ethyl phosphate</name>
        <dbReference type="ChEBI" id="CHEBI:62899"/>
    </ligand>
</feature>
<comment type="function">
    <text evidence="9">Condenses 4-methyl-5-(beta-hydroxyethyl)thiazole monophosphate (THZ-P) and 2-methyl-4-amino-5-hydroxymethyl pyrimidine pyrophosphate (HMP-PP) to form thiamine monophosphate (TMP).</text>
</comment>
<feature type="binding site" evidence="9">
    <location>
        <position position="66"/>
    </location>
    <ligand>
        <name>Mg(2+)</name>
        <dbReference type="ChEBI" id="CHEBI:18420"/>
    </ligand>
</feature>
<keyword evidence="4 9" id="KW-0460">Magnesium</keyword>
<feature type="domain" description="Thiamine phosphate synthase/TenI" evidence="12">
    <location>
        <begin position="14"/>
        <end position="188"/>
    </location>
</feature>
<keyword evidence="3 9" id="KW-0479">Metal-binding</keyword>
<dbReference type="EMBL" id="SSNZ01000007">
    <property type="protein sequence ID" value="THF48803.1"/>
    <property type="molecule type" value="Genomic_DNA"/>
</dbReference>
<protein>
    <recommendedName>
        <fullName evidence="9">Thiamine-phosphate synthase</fullName>
        <shortName evidence="9">TP synthase</shortName>
        <shortName evidence="9">TPS</shortName>
        <ecNumber evidence="9">2.5.1.3</ecNumber>
    </recommendedName>
    <alternativeName>
        <fullName evidence="9">Thiamine-phosphate pyrophosphorylase</fullName>
        <shortName evidence="9">TMP pyrophosphorylase</shortName>
        <shortName evidence="9">TMP-PPase</shortName>
    </alternativeName>
</protein>
<feature type="binding site" evidence="9">
    <location>
        <position position="104"/>
    </location>
    <ligand>
        <name>4-amino-2-methyl-5-(diphosphooxymethyl)pyrimidine</name>
        <dbReference type="ChEBI" id="CHEBI:57841"/>
    </ligand>
</feature>